<evidence type="ECO:0000313" key="4">
    <source>
        <dbReference type="Proteomes" id="UP001420932"/>
    </source>
</evidence>
<sequence>MEYSHSVTLADLIKDFSDHGLPESDVKSFTNSILLDIHYIHEKGFAHLDINPNNILLVPRYSSNKKRTADPFVAEIADFKTAKSFSQISAEQQQRKDWWFLRGTLGYMSPELIAECEKGTAGDIWGLGCVVVEMLCGQPAFSIKPGERMDEFLYRMGFGDDSPRLPDNGVSEEALDFLKRCFVRDSKLRWDAASLLSHPFLQDLKDISDTQVGLAEEGPIMGTRLFHRKVGWSSTFANRDFEDQNLSHCHSSIRLKNLDKNRAISRGDTGNPPAYQILCADPSPKK</sequence>
<dbReference type="PANTHER" id="PTHR48011:SF18">
    <property type="entry name" value="MITOGEN-ACTIVATED PROTEIN KINASE KINASE KINASE 19-RELATED"/>
    <property type="match status" value="1"/>
</dbReference>
<dbReference type="Proteomes" id="UP001420932">
    <property type="component" value="Unassembled WGS sequence"/>
</dbReference>
<evidence type="ECO:0000256" key="1">
    <source>
        <dbReference type="SAM" id="MobiDB-lite"/>
    </source>
</evidence>
<proteinExistence type="predicted"/>
<dbReference type="InterPro" id="IPR000719">
    <property type="entry name" value="Prot_kinase_dom"/>
</dbReference>
<dbReference type="PROSITE" id="PS50011">
    <property type="entry name" value="PROTEIN_KINASE_DOM"/>
    <property type="match status" value="1"/>
</dbReference>
<reference evidence="3 4" key="1">
    <citation type="submission" date="2024-01" db="EMBL/GenBank/DDBJ databases">
        <title>Genome assemblies of Stephania.</title>
        <authorList>
            <person name="Yang L."/>
        </authorList>
    </citation>
    <scope>NUCLEOTIDE SEQUENCE [LARGE SCALE GENOMIC DNA]</scope>
    <source>
        <strain evidence="3">YNDBR</strain>
        <tissue evidence="3">Leaf</tissue>
    </source>
</reference>
<feature type="domain" description="Protein kinase" evidence="2">
    <location>
        <begin position="1"/>
        <end position="201"/>
    </location>
</feature>
<name>A0AAP0J6Z3_9MAGN</name>
<comment type="caution">
    <text evidence="3">The sequence shown here is derived from an EMBL/GenBank/DDBJ whole genome shotgun (WGS) entry which is preliminary data.</text>
</comment>
<protein>
    <recommendedName>
        <fullName evidence="2">Protein kinase domain-containing protein</fullName>
    </recommendedName>
</protein>
<dbReference type="PANTHER" id="PTHR48011">
    <property type="entry name" value="CCR4-NOT TRANSCRIPTIONAL COMPLEX SUBUNIT CAF120-RELATED"/>
    <property type="match status" value="1"/>
</dbReference>
<dbReference type="SUPFAM" id="SSF56112">
    <property type="entry name" value="Protein kinase-like (PK-like)"/>
    <property type="match status" value="1"/>
</dbReference>
<dbReference type="GO" id="GO:0007165">
    <property type="term" value="P:signal transduction"/>
    <property type="evidence" value="ECO:0007669"/>
    <property type="project" value="TreeGrafter"/>
</dbReference>
<dbReference type="InterPro" id="IPR052751">
    <property type="entry name" value="Plant_MAPKKK"/>
</dbReference>
<accession>A0AAP0J6Z3</accession>
<dbReference type="SMART" id="SM00220">
    <property type="entry name" value="S_TKc"/>
    <property type="match status" value="1"/>
</dbReference>
<evidence type="ECO:0000313" key="3">
    <source>
        <dbReference type="EMBL" id="KAK9128608.1"/>
    </source>
</evidence>
<dbReference type="GO" id="GO:0005524">
    <property type="term" value="F:ATP binding"/>
    <property type="evidence" value="ECO:0007669"/>
    <property type="project" value="InterPro"/>
</dbReference>
<dbReference type="EMBL" id="JBBNAF010000007">
    <property type="protein sequence ID" value="KAK9128608.1"/>
    <property type="molecule type" value="Genomic_DNA"/>
</dbReference>
<dbReference type="InterPro" id="IPR011009">
    <property type="entry name" value="Kinase-like_dom_sf"/>
</dbReference>
<dbReference type="Gene3D" id="1.10.510.10">
    <property type="entry name" value="Transferase(Phosphotransferase) domain 1"/>
    <property type="match status" value="1"/>
</dbReference>
<keyword evidence="4" id="KW-1185">Reference proteome</keyword>
<organism evidence="3 4">
    <name type="scientific">Stephania yunnanensis</name>
    <dbReference type="NCBI Taxonomy" id="152371"/>
    <lineage>
        <taxon>Eukaryota</taxon>
        <taxon>Viridiplantae</taxon>
        <taxon>Streptophyta</taxon>
        <taxon>Embryophyta</taxon>
        <taxon>Tracheophyta</taxon>
        <taxon>Spermatophyta</taxon>
        <taxon>Magnoliopsida</taxon>
        <taxon>Ranunculales</taxon>
        <taxon>Menispermaceae</taxon>
        <taxon>Menispermoideae</taxon>
        <taxon>Cissampelideae</taxon>
        <taxon>Stephania</taxon>
    </lineage>
</organism>
<evidence type="ECO:0000259" key="2">
    <source>
        <dbReference type="PROSITE" id="PS50011"/>
    </source>
</evidence>
<feature type="region of interest" description="Disordered" evidence="1">
    <location>
        <begin position="264"/>
        <end position="286"/>
    </location>
</feature>
<dbReference type="AlphaFoldDB" id="A0AAP0J6Z3"/>
<dbReference type="Pfam" id="PF00069">
    <property type="entry name" value="Pkinase"/>
    <property type="match status" value="1"/>
</dbReference>
<dbReference type="GO" id="GO:0004672">
    <property type="term" value="F:protein kinase activity"/>
    <property type="evidence" value="ECO:0007669"/>
    <property type="project" value="InterPro"/>
</dbReference>
<gene>
    <name evidence="3" type="ORF">Syun_017405</name>
</gene>